<gene>
    <name evidence="2" type="ORF">GO499_05460</name>
</gene>
<name>A0A6P1SY47_9RHOB</name>
<dbReference type="Pfam" id="PF13403">
    <property type="entry name" value="Hint_2"/>
    <property type="match status" value="1"/>
</dbReference>
<accession>A0A6P1SY47</accession>
<evidence type="ECO:0000313" key="2">
    <source>
        <dbReference type="EMBL" id="QHQ34677.1"/>
    </source>
</evidence>
<dbReference type="Proteomes" id="UP000464495">
    <property type="component" value="Chromosome"/>
</dbReference>
<sequence length="347" mass="37299">MPTVTYFSDDFIFVNGTPASEGYLLGSPAGDGAHLVGQTISIADAPIFISFETDDPDGTFDDDDAGQTMTDTAGTPYPTGEEFEAEYMIVLRDPNTGIDYTAYGISIDGDPQYLSGLSFVGTFPPRDTNLTVISASEGPADGTGPAYEDLLTAFCFTPDTLIATPSGVRPIQSLLAGDLVLTRDNGAQALRWKGATRMSAGQLAQAPHLRPVRIRAGSLGPNLPERDLVVSPDHRILLQGPRPQMLFGTSEVLATAASLIDDRNFLREPEGQPVEYVHLAFETHEIVLGNGLHSESLQPLSPMVDHLQEQTRSELLEIFPHLATGELGRFAQPARRTLTAAEARSLT</sequence>
<proteinExistence type="predicted"/>
<dbReference type="KEGG" id="amaq:GO499_05460"/>
<dbReference type="GO" id="GO:0016539">
    <property type="term" value="P:intein-mediated protein splicing"/>
    <property type="evidence" value="ECO:0007669"/>
    <property type="project" value="InterPro"/>
</dbReference>
<dbReference type="SUPFAM" id="SSF51294">
    <property type="entry name" value="Hedgehog/intein (Hint) domain"/>
    <property type="match status" value="1"/>
</dbReference>
<dbReference type="InterPro" id="IPR036844">
    <property type="entry name" value="Hint_dom_sf"/>
</dbReference>
<dbReference type="InterPro" id="IPR028992">
    <property type="entry name" value="Hedgehog/Intein_dom"/>
</dbReference>
<dbReference type="PROSITE" id="PS50817">
    <property type="entry name" value="INTEIN_N_TER"/>
    <property type="match status" value="1"/>
</dbReference>
<dbReference type="RefSeq" id="WP_161861246.1">
    <property type="nucleotide sequence ID" value="NZ_CP046620.1"/>
</dbReference>
<keyword evidence="3" id="KW-1185">Reference proteome</keyword>
<reference evidence="2 3" key="1">
    <citation type="submission" date="2019-12" db="EMBL/GenBank/DDBJ databases">
        <title>Complete genome sequence of Algicella marina strain 9Alg 56(T) isolated from the red alga Tichocarpus crinitus.</title>
        <authorList>
            <person name="Kim S.-G."/>
            <person name="Nedashkovskaya O.I."/>
        </authorList>
    </citation>
    <scope>NUCLEOTIDE SEQUENCE [LARGE SCALE GENOMIC DNA]</scope>
    <source>
        <strain evidence="2 3">9Alg 56</strain>
    </source>
</reference>
<dbReference type="AlphaFoldDB" id="A0A6P1SY47"/>
<feature type="domain" description="Hedgehog/Intein (Hint)" evidence="1">
    <location>
        <begin position="155"/>
        <end position="299"/>
    </location>
</feature>
<organism evidence="2 3">
    <name type="scientific">Algicella marina</name>
    <dbReference type="NCBI Taxonomy" id="2683284"/>
    <lineage>
        <taxon>Bacteria</taxon>
        <taxon>Pseudomonadati</taxon>
        <taxon>Pseudomonadota</taxon>
        <taxon>Alphaproteobacteria</taxon>
        <taxon>Rhodobacterales</taxon>
        <taxon>Paracoccaceae</taxon>
        <taxon>Algicella</taxon>
    </lineage>
</organism>
<dbReference type="Gene3D" id="2.170.16.10">
    <property type="entry name" value="Hedgehog/Intein (Hint) domain"/>
    <property type="match status" value="1"/>
</dbReference>
<protein>
    <submittedName>
        <fullName evidence="2">Type I secretion protein</fullName>
    </submittedName>
</protein>
<evidence type="ECO:0000259" key="1">
    <source>
        <dbReference type="Pfam" id="PF13403"/>
    </source>
</evidence>
<dbReference type="InterPro" id="IPR006141">
    <property type="entry name" value="Intein_N"/>
</dbReference>
<evidence type="ECO:0000313" key="3">
    <source>
        <dbReference type="Proteomes" id="UP000464495"/>
    </source>
</evidence>
<dbReference type="EMBL" id="CP046620">
    <property type="protein sequence ID" value="QHQ34677.1"/>
    <property type="molecule type" value="Genomic_DNA"/>
</dbReference>